<dbReference type="Gene3D" id="3.40.50.10330">
    <property type="entry name" value="Probable inorganic polyphosphate/atp-NAD kinase, domain 1"/>
    <property type="match status" value="1"/>
</dbReference>
<organism evidence="2 3">
    <name type="scientific">Schistosoma rodhaini</name>
    <dbReference type="NCBI Taxonomy" id="6188"/>
    <lineage>
        <taxon>Eukaryota</taxon>
        <taxon>Metazoa</taxon>
        <taxon>Spiralia</taxon>
        <taxon>Lophotrochozoa</taxon>
        <taxon>Platyhelminthes</taxon>
        <taxon>Trematoda</taxon>
        <taxon>Digenea</taxon>
        <taxon>Strigeidida</taxon>
        <taxon>Schistosomatoidea</taxon>
        <taxon>Schistosomatidae</taxon>
        <taxon>Schistosoma</taxon>
    </lineage>
</organism>
<dbReference type="PANTHER" id="PTHR12358:SF31">
    <property type="entry name" value="ACYLGLYCEROL KINASE, MITOCHONDRIAL"/>
    <property type="match status" value="1"/>
</dbReference>
<dbReference type="InterPro" id="IPR001206">
    <property type="entry name" value="Diacylglycerol_kinase_cat_dom"/>
</dbReference>
<dbReference type="Proteomes" id="UP000050792">
    <property type="component" value="Unassembled WGS sequence"/>
</dbReference>
<dbReference type="GO" id="GO:0005737">
    <property type="term" value="C:cytoplasm"/>
    <property type="evidence" value="ECO:0007669"/>
    <property type="project" value="TreeGrafter"/>
</dbReference>
<dbReference type="WBParaSite" id="SRDH1_60190.1">
    <property type="protein sequence ID" value="SRDH1_60190.1"/>
    <property type="gene ID" value="SRDH1_60190"/>
</dbReference>
<dbReference type="InterPro" id="IPR016064">
    <property type="entry name" value="NAD/diacylglycerol_kinase_sf"/>
</dbReference>
<dbReference type="GO" id="GO:0016773">
    <property type="term" value="F:phosphotransferase activity, alcohol group as acceptor"/>
    <property type="evidence" value="ECO:0007669"/>
    <property type="project" value="UniProtKB-ARBA"/>
</dbReference>
<dbReference type="AlphaFoldDB" id="A0AA85FSY0"/>
<dbReference type="PANTHER" id="PTHR12358">
    <property type="entry name" value="SPHINGOSINE KINASE"/>
    <property type="match status" value="1"/>
</dbReference>
<dbReference type="InterPro" id="IPR050187">
    <property type="entry name" value="Lipid_Phosphate_FormReg"/>
</dbReference>
<accession>A0AA85FSY0</accession>
<dbReference type="PROSITE" id="PS50146">
    <property type="entry name" value="DAGK"/>
    <property type="match status" value="1"/>
</dbReference>
<reference evidence="2" key="1">
    <citation type="submission" date="2022-06" db="EMBL/GenBank/DDBJ databases">
        <authorList>
            <person name="Berger JAMES D."/>
            <person name="Berger JAMES D."/>
        </authorList>
    </citation>
    <scope>NUCLEOTIDE SEQUENCE [LARGE SCALE GENOMIC DNA]</scope>
</reference>
<feature type="domain" description="DAGKc" evidence="1">
    <location>
        <begin position="58"/>
        <end position="205"/>
    </location>
</feature>
<proteinExistence type="predicted"/>
<dbReference type="GO" id="GO:0001727">
    <property type="term" value="F:lipid kinase activity"/>
    <property type="evidence" value="ECO:0007669"/>
    <property type="project" value="TreeGrafter"/>
</dbReference>
<dbReference type="GO" id="GO:0046512">
    <property type="term" value="P:sphingosine biosynthetic process"/>
    <property type="evidence" value="ECO:0007669"/>
    <property type="project" value="TreeGrafter"/>
</dbReference>
<evidence type="ECO:0000259" key="1">
    <source>
        <dbReference type="PROSITE" id="PS50146"/>
    </source>
</evidence>
<evidence type="ECO:0000313" key="2">
    <source>
        <dbReference type="Proteomes" id="UP000050792"/>
    </source>
</evidence>
<sequence>MSAVWRVAANHPKKLVAGTLCLVYCYNFTSERYRDYVLHREICSHVSSENYKTVHSTQPLRSLTVFVNPFSRRGGLLKEFENNAAPILNLSGLDVKMVYLDTDSEIKDFIKVLDPSSTDGVLVVGDDNMIQKTVTSLLSRDDFKTTPLWSLPVGAVPVGIWNGLINSMREKTVVPKWFYNVLQSVLQNNTKRRNVLEVKVVSDDSQPIEQSKTSSANTYALLGIEWNIWRDIELGGGFGASDRHKKPTNPNDHRGVLTTLSVSSPISWSRNFGALWRSTWYWLRSSENNTQIYPHDDSKTSSNFFADSSVTISEKKQKKSRVKLARLTYTPICTGCSKCWEKKLMSYKESDLQVNAKKSTSLLGRIFGFSLSSNNNKSNIDGMEIEEIQQQIKAKCFIDNPACDELKELVVEKASGFTITPEGDHIRLDILRHSTSYWDHIQQFRSWLLSQPYSFKSGSQVILCDKLRLFPGQTENEFYWIDNDYFEAHPIEVNLRRNAVNFFM</sequence>
<reference evidence="3" key="2">
    <citation type="submission" date="2023-11" db="UniProtKB">
        <authorList>
            <consortium name="WormBaseParasite"/>
        </authorList>
    </citation>
    <scope>IDENTIFICATION</scope>
</reference>
<dbReference type="GO" id="GO:0016020">
    <property type="term" value="C:membrane"/>
    <property type="evidence" value="ECO:0007669"/>
    <property type="project" value="TreeGrafter"/>
</dbReference>
<keyword evidence="2" id="KW-1185">Reference proteome</keyword>
<evidence type="ECO:0000313" key="3">
    <source>
        <dbReference type="WBParaSite" id="SRDH1_60190.1"/>
    </source>
</evidence>
<dbReference type="Pfam" id="PF00781">
    <property type="entry name" value="DAGK_cat"/>
    <property type="match status" value="1"/>
</dbReference>
<dbReference type="SUPFAM" id="SSF111331">
    <property type="entry name" value="NAD kinase/diacylglycerol kinase-like"/>
    <property type="match status" value="1"/>
</dbReference>
<protein>
    <recommendedName>
        <fullName evidence="1">DAGKc domain-containing protein</fullName>
    </recommendedName>
</protein>
<dbReference type="InterPro" id="IPR017438">
    <property type="entry name" value="ATP-NAD_kinase_N"/>
</dbReference>
<name>A0AA85FSY0_9TREM</name>